<evidence type="ECO:0000313" key="4">
    <source>
        <dbReference type="EMBL" id="EHY64775.1"/>
    </source>
</evidence>
<feature type="transmembrane region" description="Helical" evidence="2">
    <location>
        <begin position="784"/>
        <end position="806"/>
    </location>
</feature>
<sequence>MRMRMKIMFVLGISTVLSAQQVLDYAGPEDRSTIVHGYISDEVIARTDIDQISKELERNRIKMLAVNGKLAKHREDIDMPRKNKRIITVSSGLQDLKEKMSKNDTRITQHINKLQELAKIISDIEEEQKKRKTIETWYAGIIAREGSGALASEAPSHGTAYSDARRIEEVYQELQTIRDLLNEEMDEKNKLLEEKMVKVRTAENLLRIVREHIEKLKERVFSQKYDQKPPKRKVPRKLTKQYHLLYKNRHLLSLQRSKAFLLNEVVDIFYGKSVKEIDAALPEIEKKLRSLLIYNYSCAKVDYRRKTKNFIDIIRSYTTDVWNENRLCMAMDRGFLSLLQMDEILDDDRLDDVLAIMCRLYNDKEPCWLTVDEFLNHFYDILNVHLILSSGNAAESDWRTKVLFYQLHGFISSITSQEDIFAICAKLDKLNTSFLEYGYYADAQLIVPDNENTEKNAYSWKYSGGIYSRIHQCMSVHDSNHASKESRLLMDLHPLLHILKEKTIPMRMVYSSNDYVEERRNVCIVEIGYEDADSVVYRTDQMTYKDACDFCNAQEINMIIDPCLLNEASILIEKYVHPCCKVHFTGLSMNADPSAAMNREVFDIIGAPGSREKQSLHDFLQNRLTASKWLWFPIVSAVGVCCAQAAILINDGSLFFTIFPIIIGTCGILRAAVIRVGLETKSVILAFNIISAGICFAMLVYFCDIFWRASDLTDYLQIIKVAYSALGGVSVLGILLTYFTKVRRYVYGRKYSISNLVKYMCYVLSITASFLVPFSYVLGSPELLGIFMGCNIGMFSSIFFYIGCAYEKMPTQLKSDKWIAADISALGITCLSVATGLALTFVVQVEYGLLEVLPIIMGGKEVAFSLFKEKRVSYYDAMRNIASPPPESSLDRLFRNAVNILLG</sequence>
<name>H8ZF09_NEMA1</name>
<proteinExistence type="predicted"/>
<accession>H8ZF09</accession>
<reference evidence="4" key="1">
    <citation type="submission" date="2011-03" db="EMBL/GenBank/DDBJ databases">
        <title>The Genome Sequence of Nematocida sp1 strain ERTm2.</title>
        <authorList>
            <consortium name="The Broad Institute Genome Sequencing Platform"/>
            <consortium name="The Broad Institute Genome Sequencing Center for Infectious Disease"/>
            <person name="Cuomo C."/>
            <person name="Troemel E."/>
            <person name="Young S.K."/>
            <person name="Zeng Q."/>
            <person name="Gargeya S."/>
            <person name="Fitzgerald M."/>
            <person name="Haas B."/>
            <person name="Abouelleil A."/>
            <person name="Alvarado L."/>
            <person name="Arachchi H.M."/>
            <person name="Berlin A."/>
            <person name="Brown A."/>
            <person name="Chapman S.B."/>
            <person name="Chen Z."/>
            <person name="Dunbar C."/>
            <person name="Freedman E."/>
            <person name="Gearin G."/>
            <person name="Gellesch M."/>
            <person name="Goldberg J."/>
            <person name="Griggs A."/>
            <person name="Gujja S."/>
            <person name="Heilman E.R."/>
            <person name="Heiman D."/>
            <person name="Howarth C."/>
            <person name="Larson L."/>
            <person name="Lui A."/>
            <person name="MacDonald P.J.P."/>
            <person name="Mehta T."/>
            <person name="Montmayeur A."/>
            <person name="Murphy C."/>
            <person name="Neiman D."/>
            <person name="Pearson M."/>
            <person name="Priest M."/>
            <person name="Roberts A."/>
            <person name="Saif S."/>
            <person name="Shea T."/>
            <person name="Shenoy N."/>
            <person name="Sisk P."/>
            <person name="Stolte C."/>
            <person name="Sykes S."/>
            <person name="White J."/>
            <person name="Yandava C."/>
            <person name="Wortman J."/>
            <person name="Nusbaum C."/>
            <person name="Birren B."/>
        </authorList>
    </citation>
    <scope>NUCLEOTIDE SEQUENCE</scope>
    <source>
        <strain evidence="4">ERTm2</strain>
    </source>
</reference>
<feature type="transmembrane region" description="Helical" evidence="2">
    <location>
        <begin position="685"/>
        <end position="709"/>
    </location>
</feature>
<protein>
    <submittedName>
        <fullName evidence="4">Uncharacterized protein</fullName>
    </submittedName>
</protein>
<dbReference type="AlphaFoldDB" id="H8ZF09"/>
<feature type="transmembrane region" description="Helical" evidence="2">
    <location>
        <begin position="654"/>
        <end position="673"/>
    </location>
</feature>
<feature type="transmembrane region" description="Helical" evidence="2">
    <location>
        <begin position="818"/>
        <end position="841"/>
    </location>
</feature>
<dbReference type="HOGENOM" id="CLU_330117_0_0_1"/>
<feature type="transmembrane region" description="Helical" evidence="2">
    <location>
        <begin position="759"/>
        <end position="778"/>
    </location>
</feature>
<feature type="transmembrane region" description="Helical" evidence="2">
    <location>
        <begin position="721"/>
        <end position="739"/>
    </location>
</feature>
<feature type="chain" id="PRO_5003618480" evidence="3">
    <location>
        <begin position="20"/>
        <end position="903"/>
    </location>
</feature>
<gene>
    <name evidence="4" type="ORF">NERG_02178</name>
</gene>
<dbReference type="EMBL" id="JH604638">
    <property type="protein sequence ID" value="EHY64775.1"/>
    <property type="molecule type" value="Genomic_DNA"/>
</dbReference>
<dbReference type="Proteomes" id="UP000005622">
    <property type="component" value="Unassembled WGS sequence"/>
</dbReference>
<evidence type="ECO:0000256" key="2">
    <source>
        <dbReference type="SAM" id="Phobius"/>
    </source>
</evidence>
<organism evidence="4">
    <name type="scientific">Nematocida ausubeli (strain ATCC PRA-371 / ERTm2)</name>
    <name type="common">Nematode killer fungus</name>
    <dbReference type="NCBI Taxonomy" id="1913371"/>
    <lineage>
        <taxon>Eukaryota</taxon>
        <taxon>Fungi</taxon>
        <taxon>Fungi incertae sedis</taxon>
        <taxon>Microsporidia</taxon>
        <taxon>Nematocida</taxon>
    </lineage>
</organism>
<feature type="signal peptide" evidence="3">
    <location>
        <begin position="1"/>
        <end position="19"/>
    </location>
</feature>
<evidence type="ECO:0000256" key="1">
    <source>
        <dbReference type="SAM" id="Coils"/>
    </source>
</evidence>
<keyword evidence="2" id="KW-0472">Membrane</keyword>
<keyword evidence="2" id="KW-0812">Transmembrane</keyword>
<feature type="coiled-coil region" evidence="1">
    <location>
        <begin position="164"/>
        <end position="219"/>
    </location>
</feature>
<keyword evidence="2" id="KW-1133">Transmembrane helix</keyword>
<evidence type="ECO:0000256" key="3">
    <source>
        <dbReference type="SAM" id="SignalP"/>
    </source>
</evidence>
<keyword evidence="1" id="KW-0175">Coiled coil</keyword>
<keyword evidence="3" id="KW-0732">Signal</keyword>